<evidence type="ECO:0000313" key="3">
    <source>
        <dbReference type="Proteomes" id="UP001164390"/>
    </source>
</evidence>
<dbReference type="EMBL" id="CP094970">
    <property type="protein sequence ID" value="UYM07833.1"/>
    <property type="molecule type" value="Genomic_DNA"/>
</dbReference>
<reference evidence="2" key="1">
    <citation type="submission" date="2022-01" db="EMBL/GenBank/DDBJ databases">
        <title>Nocardioidaceae gen. sp. A5X3R13.</title>
        <authorList>
            <person name="Lopez Marin M.A."/>
            <person name="Uhlik O."/>
        </authorList>
    </citation>
    <scope>NUCLEOTIDE SEQUENCE</scope>
    <source>
        <strain evidence="2">A5X3R13</strain>
    </source>
</reference>
<protein>
    <submittedName>
        <fullName evidence="2">HNH endonuclease</fullName>
    </submittedName>
</protein>
<dbReference type="Pfam" id="PF01844">
    <property type="entry name" value="HNH"/>
    <property type="match status" value="1"/>
</dbReference>
<dbReference type="KEGG" id="sgrg:L0C25_06350"/>
<sequence>MIARQDGVCANPGCGLTHLEIHHVAWWGRDHGNTDLENLIGICSRCHHLVHQNRLTIRPDGHGPPTRT</sequence>
<proteinExistence type="predicted"/>
<dbReference type="GO" id="GO:0008270">
    <property type="term" value="F:zinc ion binding"/>
    <property type="evidence" value="ECO:0007669"/>
    <property type="project" value="InterPro"/>
</dbReference>
<keyword evidence="2" id="KW-0378">Hydrolase</keyword>
<keyword evidence="2" id="KW-0255">Endonuclease</keyword>
<evidence type="ECO:0000259" key="1">
    <source>
        <dbReference type="Pfam" id="PF01844"/>
    </source>
</evidence>
<dbReference type="InterPro" id="IPR002711">
    <property type="entry name" value="HNH"/>
</dbReference>
<organism evidence="2 3">
    <name type="scientific">Solicola gregarius</name>
    <dbReference type="NCBI Taxonomy" id="2908642"/>
    <lineage>
        <taxon>Bacteria</taxon>
        <taxon>Bacillati</taxon>
        <taxon>Actinomycetota</taxon>
        <taxon>Actinomycetes</taxon>
        <taxon>Propionibacteriales</taxon>
        <taxon>Nocardioidaceae</taxon>
        <taxon>Solicola</taxon>
    </lineage>
</organism>
<dbReference type="InterPro" id="IPR003615">
    <property type="entry name" value="HNH_nuc"/>
</dbReference>
<name>A0AA46TMG0_9ACTN</name>
<keyword evidence="2" id="KW-0540">Nuclease</keyword>
<evidence type="ECO:0000313" key="2">
    <source>
        <dbReference type="EMBL" id="UYM07833.1"/>
    </source>
</evidence>
<dbReference type="AlphaFoldDB" id="A0AA46TMG0"/>
<dbReference type="Proteomes" id="UP001164390">
    <property type="component" value="Chromosome"/>
</dbReference>
<feature type="domain" description="HNH" evidence="1">
    <location>
        <begin position="8"/>
        <end position="51"/>
    </location>
</feature>
<dbReference type="RefSeq" id="WP_271636799.1">
    <property type="nucleotide sequence ID" value="NZ_CP094970.1"/>
</dbReference>
<dbReference type="GO" id="GO:0003676">
    <property type="term" value="F:nucleic acid binding"/>
    <property type="evidence" value="ECO:0007669"/>
    <property type="project" value="InterPro"/>
</dbReference>
<gene>
    <name evidence="2" type="ORF">L0C25_06350</name>
</gene>
<dbReference type="CDD" id="cd00085">
    <property type="entry name" value="HNHc"/>
    <property type="match status" value="1"/>
</dbReference>
<keyword evidence="3" id="KW-1185">Reference proteome</keyword>
<accession>A0AA46TMG0</accession>
<dbReference type="GO" id="GO:0004519">
    <property type="term" value="F:endonuclease activity"/>
    <property type="evidence" value="ECO:0007669"/>
    <property type="project" value="UniProtKB-KW"/>
</dbReference>
<dbReference type="Gene3D" id="1.10.30.50">
    <property type="match status" value="1"/>
</dbReference>